<comment type="subcellular location">
    <subcellularLocation>
        <location evidence="1">Cell envelope</location>
    </subcellularLocation>
</comment>
<evidence type="ECO:0000313" key="9">
    <source>
        <dbReference type="Proteomes" id="UP000301751"/>
    </source>
</evidence>
<dbReference type="OrthoDB" id="9784484at2"/>
<dbReference type="Gene3D" id="1.10.287.470">
    <property type="entry name" value="Helix hairpin bin"/>
    <property type="match status" value="1"/>
</dbReference>
<protein>
    <submittedName>
        <fullName evidence="8">Hemolysin secretion protein D</fullName>
    </submittedName>
</protein>
<evidence type="ECO:0000259" key="7">
    <source>
        <dbReference type="Pfam" id="PF25954"/>
    </source>
</evidence>
<keyword evidence="9" id="KW-1185">Reference proteome</keyword>
<feature type="domain" description="CusB-like beta-barrel" evidence="7">
    <location>
        <begin position="253"/>
        <end position="326"/>
    </location>
</feature>
<comment type="caution">
    <text evidence="8">The sequence shown here is derived from an EMBL/GenBank/DDBJ whole genome shotgun (WGS) entry which is preliminary data.</text>
</comment>
<organism evidence="8 9">
    <name type="scientific">Pseudaquabacterium pictum</name>
    <dbReference type="NCBI Taxonomy" id="2315236"/>
    <lineage>
        <taxon>Bacteria</taxon>
        <taxon>Pseudomonadati</taxon>
        <taxon>Pseudomonadota</taxon>
        <taxon>Betaproteobacteria</taxon>
        <taxon>Burkholderiales</taxon>
        <taxon>Sphaerotilaceae</taxon>
        <taxon>Pseudaquabacterium</taxon>
    </lineage>
</organism>
<keyword evidence="3 4" id="KW-0175">Coiled coil</keyword>
<feature type="domain" description="Multidrug resistance protein MdtA-like barrel-sandwich hybrid" evidence="6">
    <location>
        <begin position="82"/>
        <end position="236"/>
    </location>
</feature>
<evidence type="ECO:0000259" key="6">
    <source>
        <dbReference type="Pfam" id="PF25917"/>
    </source>
</evidence>
<gene>
    <name evidence="8" type="ORF">AQPW35_12850</name>
</gene>
<dbReference type="PANTHER" id="PTHR32347">
    <property type="entry name" value="EFFLUX SYSTEM COMPONENT YKNX-RELATED"/>
    <property type="match status" value="1"/>
</dbReference>
<dbReference type="Pfam" id="PF25954">
    <property type="entry name" value="Beta-barrel_RND_2"/>
    <property type="match status" value="1"/>
</dbReference>
<dbReference type="RefSeq" id="WP_137731939.1">
    <property type="nucleotide sequence ID" value="NZ_BJCL01000002.1"/>
</dbReference>
<comment type="similarity">
    <text evidence="2">Belongs to the membrane fusion protein (MFP) (TC 8.A.1) family.</text>
</comment>
<keyword evidence="5" id="KW-0812">Transmembrane</keyword>
<evidence type="ECO:0000256" key="1">
    <source>
        <dbReference type="ARBA" id="ARBA00004196"/>
    </source>
</evidence>
<dbReference type="Pfam" id="PF25917">
    <property type="entry name" value="BSH_RND"/>
    <property type="match status" value="1"/>
</dbReference>
<dbReference type="InterPro" id="IPR058625">
    <property type="entry name" value="MdtA-like_BSH"/>
</dbReference>
<name>A0A480AKS7_9BURK</name>
<feature type="coiled-coil region" evidence="4">
    <location>
        <begin position="116"/>
        <end position="157"/>
    </location>
</feature>
<keyword evidence="5" id="KW-1133">Transmembrane helix</keyword>
<dbReference type="InterPro" id="IPR058792">
    <property type="entry name" value="Beta-barrel_RND_2"/>
</dbReference>
<reference evidence="9" key="1">
    <citation type="submission" date="2019-03" db="EMBL/GenBank/DDBJ databases">
        <title>Aquabacterium pictum sp.nov., the first bacteriochlorophyll a-containing freshwater bacterium in the genus Aquabacterium of the class Betaproteobacteria.</title>
        <authorList>
            <person name="Hirose S."/>
            <person name="Tank M."/>
            <person name="Hara E."/>
            <person name="Tamaki H."/>
            <person name="Takaichi S."/>
            <person name="Haruta S."/>
            <person name="Hanada S."/>
        </authorList>
    </citation>
    <scope>NUCLEOTIDE SEQUENCE [LARGE SCALE GENOMIC DNA]</scope>
    <source>
        <strain evidence="9">W35</strain>
    </source>
</reference>
<sequence>MTNAPPDTDALNALLGDSAARPWTRRLWPWLLLAAVLAAGGLWWWWQAGAAERAAPVYSTEPVGRGNLVLKVTANGTVQPTRTINIGSELSGTVLKVNVDVNDRVKKGQVLVELDTAKLRDQVRRAQASLASAQAKLAQTTATIAEAQANLGRLEEVARLSGGKVPSAAELDTARAALARAQADAASARAGVQDAQAALSTDQTNLGKASIVAPADGIVLTRSVDPGNAVAASLQAVTLFTIAEDLSKLRLWVYVDEADVGNVQLGQQASFTVAAFPRRSFPARITRVGFGSTITENVVTYLTDLDVDNTDLSLRPGMTATATITAMRKDDVLLVPNTALRFTPGTAAPAAAKGGVLTSLAPRMPGGSRRPASATPGSTAGARQVWVLPDDGSNTPLAVPVEPGISDGQMTEILQTTGGGGLKAGMRVITDQKLAVAK</sequence>
<dbReference type="AlphaFoldDB" id="A0A480AKS7"/>
<dbReference type="NCBIfam" id="TIGR01730">
    <property type="entry name" value="RND_mfp"/>
    <property type="match status" value="1"/>
</dbReference>
<dbReference type="PANTHER" id="PTHR32347:SF14">
    <property type="entry name" value="EFFLUX SYSTEM COMPONENT YKNX-RELATED"/>
    <property type="match status" value="1"/>
</dbReference>
<dbReference type="InterPro" id="IPR006143">
    <property type="entry name" value="RND_pump_MFP"/>
</dbReference>
<evidence type="ECO:0000256" key="2">
    <source>
        <dbReference type="ARBA" id="ARBA00009477"/>
    </source>
</evidence>
<evidence type="ECO:0000256" key="4">
    <source>
        <dbReference type="SAM" id="Coils"/>
    </source>
</evidence>
<dbReference type="GO" id="GO:0030313">
    <property type="term" value="C:cell envelope"/>
    <property type="evidence" value="ECO:0007669"/>
    <property type="project" value="UniProtKB-SubCell"/>
</dbReference>
<dbReference type="Gene3D" id="2.40.30.170">
    <property type="match status" value="1"/>
</dbReference>
<proteinExistence type="inferred from homology"/>
<dbReference type="Proteomes" id="UP000301751">
    <property type="component" value="Unassembled WGS sequence"/>
</dbReference>
<dbReference type="GO" id="GO:0016020">
    <property type="term" value="C:membrane"/>
    <property type="evidence" value="ECO:0007669"/>
    <property type="project" value="InterPro"/>
</dbReference>
<dbReference type="InterPro" id="IPR050465">
    <property type="entry name" value="UPF0194_transport"/>
</dbReference>
<dbReference type="EMBL" id="BJCL01000002">
    <property type="protein sequence ID" value="GCL62204.1"/>
    <property type="molecule type" value="Genomic_DNA"/>
</dbReference>
<dbReference type="Gene3D" id="2.40.50.100">
    <property type="match status" value="1"/>
</dbReference>
<evidence type="ECO:0000313" key="8">
    <source>
        <dbReference type="EMBL" id="GCL62204.1"/>
    </source>
</evidence>
<dbReference type="GO" id="GO:0022857">
    <property type="term" value="F:transmembrane transporter activity"/>
    <property type="evidence" value="ECO:0007669"/>
    <property type="project" value="InterPro"/>
</dbReference>
<accession>A0A480AKS7</accession>
<dbReference type="SUPFAM" id="SSF111369">
    <property type="entry name" value="HlyD-like secretion proteins"/>
    <property type="match status" value="1"/>
</dbReference>
<evidence type="ECO:0000256" key="5">
    <source>
        <dbReference type="SAM" id="Phobius"/>
    </source>
</evidence>
<evidence type="ECO:0000256" key="3">
    <source>
        <dbReference type="ARBA" id="ARBA00023054"/>
    </source>
</evidence>
<keyword evidence="5" id="KW-0472">Membrane</keyword>
<feature type="transmembrane region" description="Helical" evidence="5">
    <location>
        <begin position="27"/>
        <end position="46"/>
    </location>
</feature>